<sequence>MFRCAKLPWSGLLRASVTVVLARYGIQGVWIVDDVLNPHAKVTQRISYVHKVKHPGSGGFVNGQSLVMRLLVTEAVILPANFGFYQPDPVQQRWRREEKTLRRRGVPKRERPPPPA</sequence>
<gene>
    <name evidence="1" type="ORF">E3U44_07625</name>
</gene>
<reference evidence="1 2" key="1">
    <citation type="submission" date="2019-03" db="EMBL/GenBank/DDBJ databases">
        <title>The genome sequence of Nitrosococcus wardiae strain D1FHST reveals the archetypal metabolic capacity of ammonia-oxidizing Gammaproteobacteria.</title>
        <authorList>
            <person name="Wang L."/>
            <person name="Lim C.K."/>
            <person name="Hanson T.E."/>
            <person name="Dang H."/>
            <person name="Klotz M.G."/>
        </authorList>
    </citation>
    <scope>NUCLEOTIDE SEQUENCE [LARGE SCALE GENOMIC DNA]</scope>
    <source>
        <strain evidence="1 2">D1FHS</strain>
    </source>
</reference>
<dbReference type="OrthoDB" id="5416355at2"/>
<name>A0A4P7BYY6_9GAMM</name>
<protein>
    <recommendedName>
        <fullName evidence="3">Transposase IS701-like DDE domain-containing protein</fullName>
    </recommendedName>
</protein>
<proteinExistence type="predicted"/>
<evidence type="ECO:0000313" key="1">
    <source>
        <dbReference type="EMBL" id="QBQ54394.1"/>
    </source>
</evidence>
<dbReference type="Proteomes" id="UP000294325">
    <property type="component" value="Chromosome"/>
</dbReference>
<dbReference type="AlphaFoldDB" id="A0A4P7BYY6"/>
<dbReference type="EMBL" id="CP038033">
    <property type="protein sequence ID" value="QBQ54394.1"/>
    <property type="molecule type" value="Genomic_DNA"/>
</dbReference>
<organism evidence="1 2">
    <name type="scientific">Nitrosococcus wardiae</name>
    <dbReference type="NCBI Taxonomy" id="1814290"/>
    <lineage>
        <taxon>Bacteria</taxon>
        <taxon>Pseudomonadati</taxon>
        <taxon>Pseudomonadota</taxon>
        <taxon>Gammaproteobacteria</taxon>
        <taxon>Chromatiales</taxon>
        <taxon>Chromatiaceae</taxon>
        <taxon>Nitrosococcus</taxon>
    </lineage>
</organism>
<accession>A0A4P7BYY6</accession>
<keyword evidence="2" id="KW-1185">Reference proteome</keyword>
<evidence type="ECO:0000313" key="2">
    <source>
        <dbReference type="Proteomes" id="UP000294325"/>
    </source>
</evidence>
<evidence type="ECO:0008006" key="3">
    <source>
        <dbReference type="Google" id="ProtNLM"/>
    </source>
</evidence>
<dbReference type="RefSeq" id="WP_134357594.1">
    <property type="nucleotide sequence ID" value="NZ_CP038033.1"/>
</dbReference>
<dbReference type="KEGG" id="nwr:E3U44_07625"/>